<dbReference type="Proteomes" id="UP000269154">
    <property type="component" value="Unassembled WGS sequence"/>
</dbReference>
<dbReference type="OrthoDB" id="531315at2"/>
<dbReference type="AlphaFoldDB" id="A0A3N6QVK6"/>
<dbReference type="EMBL" id="RCBY01000108">
    <property type="protein sequence ID" value="RQH37933.1"/>
    <property type="molecule type" value="Genomic_DNA"/>
</dbReference>
<organism evidence="1 2">
    <name type="scientific">Okeania hirsuta</name>
    <dbReference type="NCBI Taxonomy" id="1458930"/>
    <lineage>
        <taxon>Bacteria</taxon>
        <taxon>Bacillati</taxon>
        <taxon>Cyanobacteriota</taxon>
        <taxon>Cyanophyceae</taxon>
        <taxon>Oscillatoriophycideae</taxon>
        <taxon>Oscillatoriales</taxon>
        <taxon>Microcoleaceae</taxon>
        <taxon>Okeania</taxon>
    </lineage>
</organism>
<comment type="caution">
    <text evidence="1">The sequence shown here is derived from an EMBL/GenBank/DDBJ whole genome shotgun (WGS) entry which is preliminary data.</text>
</comment>
<sequence length="123" mass="14284">MKQLNRYLLTILGLGWLSFMVAGLVLNQVLPVPNFVLLIERSYCPPQQWQQVVEEYIDLYRQHQQHLVKIESVVLFNDLGEEVLTTVPTPEELRGQGTYGRSSPQREAELRKAYDQVKVIRCL</sequence>
<dbReference type="RefSeq" id="WP_124144516.1">
    <property type="nucleotide sequence ID" value="NZ_CAWOKI010000023.1"/>
</dbReference>
<name>A0A3N6QVK6_9CYAN</name>
<protein>
    <submittedName>
        <fullName evidence="1">Uncharacterized protein</fullName>
    </submittedName>
</protein>
<keyword evidence="2" id="KW-1185">Reference proteome</keyword>
<accession>A0A3N6QVK6</accession>
<proteinExistence type="predicted"/>
<evidence type="ECO:0000313" key="2">
    <source>
        <dbReference type="Proteomes" id="UP000269154"/>
    </source>
</evidence>
<reference evidence="1 2" key="1">
    <citation type="journal article" date="2018" name="ACS Chem. Biol.">
        <title>Ketoreductase domain dysfunction expands chemodiversity: malyngamide biosynthesis in the cyanobacterium Okeania hirsuta.</title>
        <authorList>
            <person name="Moss N.A."/>
            <person name="Leao T."/>
            <person name="Rankin M."/>
            <person name="McCullough T.M."/>
            <person name="Qu P."/>
            <person name="Korobeynikov A."/>
            <person name="Smith J.L."/>
            <person name="Gerwick L."/>
            <person name="Gerwick W.H."/>
        </authorList>
    </citation>
    <scope>NUCLEOTIDE SEQUENCE [LARGE SCALE GENOMIC DNA]</scope>
    <source>
        <strain evidence="1 2">PAB10Feb10-1</strain>
    </source>
</reference>
<evidence type="ECO:0000313" key="1">
    <source>
        <dbReference type="EMBL" id="RQH37933.1"/>
    </source>
</evidence>
<gene>
    <name evidence="1" type="ORF">D5R40_18380</name>
</gene>